<feature type="region of interest" description="Disordered" evidence="1">
    <location>
        <begin position="131"/>
        <end position="159"/>
    </location>
</feature>
<dbReference type="AlphaFoldDB" id="A0AA39UIW7"/>
<proteinExistence type="predicted"/>
<accession>A0AA39UIW7</accession>
<evidence type="ECO:0000313" key="2">
    <source>
        <dbReference type="EMBL" id="KAK0484559.1"/>
    </source>
</evidence>
<evidence type="ECO:0000256" key="1">
    <source>
        <dbReference type="SAM" id="MobiDB-lite"/>
    </source>
</evidence>
<keyword evidence="3" id="KW-1185">Reference proteome</keyword>
<reference evidence="2" key="1">
    <citation type="submission" date="2023-06" db="EMBL/GenBank/DDBJ databases">
        <authorList>
            <consortium name="Lawrence Berkeley National Laboratory"/>
            <person name="Ahrendt S."/>
            <person name="Sahu N."/>
            <person name="Indic B."/>
            <person name="Wong-Bajracharya J."/>
            <person name="Merenyi Z."/>
            <person name="Ke H.-M."/>
            <person name="Monk M."/>
            <person name="Kocsube S."/>
            <person name="Drula E."/>
            <person name="Lipzen A."/>
            <person name="Balint B."/>
            <person name="Henrissat B."/>
            <person name="Andreopoulos B."/>
            <person name="Martin F.M."/>
            <person name="Harder C.B."/>
            <person name="Rigling D."/>
            <person name="Ford K.L."/>
            <person name="Foster G.D."/>
            <person name="Pangilinan J."/>
            <person name="Papanicolaou A."/>
            <person name="Barry K."/>
            <person name="LaButti K."/>
            <person name="Viragh M."/>
            <person name="Koriabine M."/>
            <person name="Yan M."/>
            <person name="Riley R."/>
            <person name="Champramary S."/>
            <person name="Plett K.L."/>
            <person name="Tsai I.J."/>
            <person name="Slot J."/>
            <person name="Sipos G."/>
            <person name="Plett J."/>
            <person name="Nagy L.G."/>
            <person name="Grigoriev I.V."/>
        </authorList>
    </citation>
    <scope>NUCLEOTIDE SEQUENCE</scope>
    <source>
        <strain evidence="2">ICMP 16352</strain>
    </source>
</reference>
<dbReference type="Proteomes" id="UP001175227">
    <property type="component" value="Unassembled WGS sequence"/>
</dbReference>
<evidence type="ECO:0000313" key="3">
    <source>
        <dbReference type="Proteomes" id="UP001175227"/>
    </source>
</evidence>
<feature type="compositionally biased region" description="Polar residues" evidence="1">
    <location>
        <begin position="142"/>
        <end position="152"/>
    </location>
</feature>
<gene>
    <name evidence="2" type="ORF">IW261DRAFT_1416506</name>
</gene>
<sequence length="247" mass="27782">MYEIVDGTLSTSFAHMLHHHRLASLSHCGLVMLQSQHMFFGGAVTIIISREGQFLEMPPSATVRDIWKCRLETSPEIWVFGIGNLILGRDLICARLVQRLKELAGQGGGCGSREVERAHTLYHLGTSVAHGDARTRSRSTHRGWSTKQQDPAQSLPLESRYSDPASIKSSGTYVRWCILRTVWKMLENPEHLELLNLILEGDLICFRYIQMQDQLHEKGPMEANQTRPTNTTAFQISAAYVVPLSVL</sequence>
<dbReference type="EMBL" id="JAUEPR010000005">
    <property type="protein sequence ID" value="KAK0484559.1"/>
    <property type="molecule type" value="Genomic_DNA"/>
</dbReference>
<protein>
    <submittedName>
        <fullName evidence="2">Uncharacterized protein</fullName>
    </submittedName>
</protein>
<organism evidence="2 3">
    <name type="scientific">Armillaria novae-zelandiae</name>
    <dbReference type="NCBI Taxonomy" id="153914"/>
    <lineage>
        <taxon>Eukaryota</taxon>
        <taxon>Fungi</taxon>
        <taxon>Dikarya</taxon>
        <taxon>Basidiomycota</taxon>
        <taxon>Agaricomycotina</taxon>
        <taxon>Agaricomycetes</taxon>
        <taxon>Agaricomycetidae</taxon>
        <taxon>Agaricales</taxon>
        <taxon>Marasmiineae</taxon>
        <taxon>Physalacriaceae</taxon>
        <taxon>Armillaria</taxon>
    </lineage>
</organism>
<name>A0AA39UIW7_9AGAR</name>
<comment type="caution">
    <text evidence="2">The sequence shown here is derived from an EMBL/GenBank/DDBJ whole genome shotgun (WGS) entry which is preliminary data.</text>
</comment>